<evidence type="ECO:0000256" key="14">
    <source>
        <dbReference type="ARBA" id="ARBA00048524"/>
    </source>
</evidence>
<comment type="catalytic activity">
    <reaction evidence="12">
        <text>pyridoxamine + ATP = pyridoxamine 5'-phosphate + ADP + H(+)</text>
        <dbReference type="Rhea" id="RHEA:25104"/>
        <dbReference type="ChEBI" id="CHEBI:15378"/>
        <dbReference type="ChEBI" id="CHEBI:30616"/>
        <dbReference type="ChEBI" id="CHEBI:57761"/>
        <dbReference type="ChEBI" id="CHEBI:58451"/>
        <dbReference type="ChEBI" id="CHEBI:456216"/>
        <dbReference type="EC" id="2.7.1.35"/>
    </reaction>
    <physiologicalReaction direction="left-to-right" evidence="12">
        <dbReference type="Rhea" id="RHEA:25105"/>
    </physiologicalReaction>
</comment>
<proteinExistence type="inferred from homology"/>
<evidence type="ECO:0000256" key="6">
    <source>
        <dbReference type="ARBA" id="ARBA00018134"/>
    </source>
</evidence>
<evidence type="ECO:0000259" key="15">
    <source>
        <dbReference type="Pfam" id="PF08543"/>
    </source>
</evidence>
<dbReference type="EC" id="2.7.1.35" evidence="5"/>
<gene>
    <name evidence="16" type="ORF">SNE40_020067</name>
</gene>
<evidence type="ECO:0000256" key="10">
    <source>
        <dbReference type="ARBA" id="ARBA00022840"/>
    </source>
</evidence>
<dbReference type="SUPFAM" id="SSF53613">
    <property type="entry name" value="Ribokinase-like"/>
    <property type="match status" value="1"/>
</dbReference>
<keyword evidence="7" id="KW-0808">Transferase</keyword>
<dbReference type="Proteomes" id="UP001347796">
    <property type="component" value="Unassembled WGS sequence"/>
</dbReference>
<evidence type="ECO:0000256" key="11">
    <source>
        <dbReference type="ARBA" id="ARBA00032808"/>
    </source>
</evidence>
<comment type="catalytic activity">
    <reaction evidence="14">
        <text>pyridoxine + ATP = pyridoxine 5'-phosphate + ADP + H(+)</text>
        <dbReference type="Rhea" id="RHEA:25108"/>
        <dbReference type="ChEBI" id="CHEBI:15378"/>
        <dbReference type="ChEBI" id="CHEBI:16709"/>
        <dbReference type="ChEBI" id="CHEBI:30616"/>
        <dbReference type="ChEBI" id="CHEBI:58589"/>
        <dbReference type="ChEBI" id="CHEBI:456216"/>
        <dbReference type="EC" id="2.7.1.35"/>
    </reaction>
    <physiologicalReaction direction="left-to-right" evidence="14">
        <dbReference type="Rhea" id="RHEA:25109"/>
    </physiologicalReaction>
</comment>
<evidence type="ECO:0000256" key="7">
    <source>
        <dbReference type="ARBA" id="ARBA00022679"/>
    </source>
</evidence>
<dbReference type="AlphaFoldDB" id="A0AAN8GA71"/>
<evidence type="ECO:0000256" key="13">
    <source>
        <dbReference type="ARBA" id="ARBA00047377"/>
    </source>
</evidence>
<dbReference type="Gene3D" id="3.40.1190.20">
    <property type="match status" value="1"/>
</dbReference>
<dbReference type="Pfam" id="PF08543">
    <property type="entry name" value="Phos_pyr_kin"/>
    <property type="match status" value="1"/>
</dbReference>
<evidence type="ECO:0000256" key="5">
    <source>
        <dbReference type="ARBA" id="ARBA00012104"/>
    </source>
</evidence>
<evidence type="ECO:0000256" key="12">
    <source>
        <dbReference type="ARBA" id="ARBA00047310"/>
    </source>
</evidence>
<dbReference type="EMBL" id="JAZGQO010000015">
    <property type="protein sequence ID" value="KAK6168910.1"/>
    <property type="molecule type" value="Genomic_DNA"/>
</dbReference>
<dbReference type="GO" id="GO:0005829">
    <property type="term" value="C:cytosol"/>
    <property type="evidence" value="ECO:0007669"/>
    <property type="project" value="TreeGrafter"/>
</dbReference>
<evidence type="ECO:0000256" key="1">
    <source>
        <dbReference type="ARBA" id="ARBA00004750"/>
    </source>
</evidence>
<dbReference type="GO" id="GO:0008478">
    <property type="term" value="F:pyridoxal kinase activity"/>
    <property type="evidence" value="ECO:0007669"/>
    <property type="project" value="UniProtKB-EC"/>
</dbReference>
<comment type="catalytic activity">
    <reaction evidence="13">
        <text>pyridoxal + ATP = pyridoxal 5'-phosphate + ADP + H(+)</text>
        <dbReference type="Rhea" id="RHEA:10224"/>
        <dbReference type="ChEBI" id="CHEBI:15378"/>
        <dbReference type="ChEBI" id="CHEBI:17310"/>
        <dbReference type="ChEBI" id="CHEBI:30616"/>
        <dbReference type="ChEBI" id="CHEBI:456216"/>
        <dbReference type="ChEBI" id="CHEBI:597326"/>
        <dbReference type="EC" id="2.7.1.35"/>
    </reaction>
    <physiologicalReaction direction="left-to-right" evidence="13">
        <dbReference type="Rhea" id="RHEA:10225"/>
    </physiologicalReaction>
</comment>
<dbReference type="InterPro" id="IPR004625">
    <property type="entry name" value="PyrdxlKinase"/>
</dbReference>
<evidence type="ECO:0000313" key="17">
    <source>
        <dbReference type="Proteomes" id="UP001347796"/>
    </source>
</evidence>
<dbReference type="InterPro" id="IPR013749">
    <property type="entry name" value="PM/HMP-P_kinase-1"/>
</dbReference>
<dbReference type="GO" id="GO:0009443">
    <property type="term" value="P:pyridoxal 5'-phosphate salvage"/>
    <property type="evidence" value="ECO:0007669"/>
    <property type="project" value="InterPro"/>
</dbReference>
<keyword evidence="10" id="KW-0067">ATP-binding</keyword>
<dbReference type="GO" id="GO:0005524">
    <property type="term" value="F:ATP binding"/>
    <property type="evidence" value="ECO:0007669"/>
    <property type="project" value="UniProtKB-KW"/>
</dbReference>
<comment type="pathway">
    <text evidence="1">Cofactor metabolism; pyridoxal 5'-phosphate salvage; pyridoxamine 5'-phosphate from pyridoxamine: step 1/1.</text>
</comment>
<dbReference type="CDD" id="cd01173">
    <property type="entry name" value="pyridoxal_pyridoxamine_kinase"/>
    <property type="match status" value="1"/>
</dbReference>
<feature type="domain" description="Pyridoxamine kinase/Phosphomethylpyrimidine kinase" evidence="15">
    <location>
        <begin position="79"/>
        <end position="273"/>
    </location>
</feature>
<evidence type="ECO:0000256" key="2">
    <source>
        <dbReference type="ARBA" id="ARBA00004835"/>
    </source>
</evidence>
<name>A0AAN8GA71_PATCE</name>
<keyword evidence="9" id="KW-0418">Kinase</keyword>
<comment type="caution">
    <text evidence="16">The sequence shown here is derived from an EMBL/GenBank/DDBJ whole genome shotgun (WGS) entry which is preliminary data.</text>
</comment>
<reference evidence="16 17" key="1">
    <citation type="submission" date="2024-01" db="EMBL/GenBank/DDBJ databases">
        <title>The genome of the rayed Mediterranean limpet Patella caerulea (Linnaeus, 1758).</title>
        <authorList>
            <person name="Anh-Thu Weber A."/>
            <person name="Halstead-Nussloch G."/>
        </authorList>
    </citation>
    <scope>NUCLEOTIDE SEQUENCE [LARGE SCALE GENOMIC DNA]</scope>
    <source>
        <strain evidence="16">AATW-2023a</strain>
        <tissue evidence="16">Whole specimen</tissue>
    </source>
</reference>
<dbReference type="PANTHER" id="PTHR10534">
    <property type="entry name" value="PYRIDOXAL KINASE"/>
    <property type="match status" value="1"/>
</dbReference>
<dbReference type="NCBIfam" id="TIGR00687">
    <property type="entry name" value="pyridox_kin"/>
    <property type="match status" value="1"/>
</dbReference>
<comment type="pathway">
    <text evidence="3">Cofactor metabolism; pyridoxal 5'-phosphate salvage; pyridoxal 5'-phosphate from pyridoxal: step 1/1.</text>
</comment>
<organism evidence="16 17">
    <name type="scientific">Patella caerulea</name>
    <name type="common">Rayed Mediterranean limpet</name>
    <dbReference type="NCBI Taxonomy" id="87958"/>
    <lineage>
        <taxon>Eukaryota</taxon>
        <taxon>Metazoa</taxon>
        <taxon>Spiralia</taxon>
        <taxon>Lophotrochozoa</taxon>
        <taxon>Mollusca</taxon>
        <taxon>Gastropoda</taxon>
        <taxon>Patellogastropoda</taxon>
        <taxon>Patelloidea</taxon>
        <taxon>Patellidae</taxon>
        <taxon>Patella</taxon>
    </lineage>
</organism>
<dbReference type="PANTHER" id="PTHR10534:SF2">
    <property type="entry name" value="PYRIDOXAL KINASE"/>
    <property type="match status" value="1"/>
</dbReference>
<evidence type="ECO:0000256" key="9">
    <source>
        <dbReference type="ARBA" id="ARBA00022777"/>
    </source>
</evidence>
<evidence type="ECO:0000256" key="8">
    <source>
        <dbReference type="ARBA" id="ARBA00022741"/>
    </source>
</evidence>
<comment type="pathway">
    <text evidence="2">Cofactor metabolism; pyridoxal 5'-phosphate salvage; pyridoxine 5'-phosphate from pyridoxine: step 1/1.</text>
</comment>
<accession>A0AAN8GA71</accession>
<protein>
    <recommendedName>
        <fullName evidence="6">Pyridoxal kinase</fullName>
        <ecNumber evidence="5">2.7.1.35</ecNumber>
    </recommendedName>
    <alternativeName>
        <fullName evidence="11">Pyridoxine kinase</fullName>
    </alternativeName>
</protein>
<keyword evidence="8" id="KW-0547">Nucleotide-binding</keyword>
<evidence type="ECO:0000256" key="3">
    <source>
        <dbReference type="ARBA" id="ARBA00005210"/>
    </source>
</evidence>
<comment type="similarity">
    <text evidence="4">Belongs to the pyridoxine kinase family.</text>
</comment>
<keyword evidence="17" id="KW-1185">Reference proteome</keyword>
<evidence type="ECO:0000313" key="16">
    <source>
        <dbReference type="EMBL" id="KAK6168910.1"/>
    </source>
</evidence>
<sequence>MSEEECSVLSIQSTVVYGYVGNKSATFPLQVLGFDVSPINSVQFSNHTGYGKVKGQVLDSNDIGALYEGLKQNNLLKYSHVLTGYIGSKSFLEKVGEMVRDIKAKSPSVKYVCDPVMGDHGKMVGLNGKIINKDRMYVPQELLPVYRDVIIPLADIITPNQFELELLTEVSIRSIEDCVKAIDILHERGVVTVVLSSSLLGNDGHLLCIASSVLGKKKESYKVEMPYLPATFSGTGDLFAATLLAWVHKDKNLKTAIEKTVSTLQAVIKRTLDHATSLAGQEKPTTHQLELRLIQSKKDIENPDILYKALDV</sequence>
<evidence type="ECO:0000256" key="4">
    <source>
        <dbReference type="ARBA" id="ARBA00008805"/>
    </source>
</evidence>
<dbReference type="InterPro" id="IPR029056">
    <property type="entry name" value="Ribokinase-like"/>
</dbReference>